<dbReference type="EMBL" id="JAENHM010000084">
    <property type="protein sequence ID" value="MBK1842188.1"/>
    <property type="molecule type" value="Genomic_DNA"/>
</dbReference>
<dbReference type="Gene3D" id="3.90.1300.10">
    <property type="entry name" value="Amidase signature (AS) domain"/>
    <property type="match status" value="1"/>
</dbReference>
<dbReference type="Pfam" id="PF21986">
    <property type="entry name" value="AH_C"/>
    <property type="match status" value="1"/>
</dbReference>
<dbReference type="InterPro" id="IPR000120">
    <property type="entry name" value="Amidase"/>
</dbReference>
<accession>A0ABS1FFI0</accession>
<keyword evidence="3" id="KW-0378">Hydrolase</keyword>
<dbReference type="NCBIfam" id="NF006043">
    <property type="entry name" value="PRK08186.1"/>
    <property type="match status" value="1"/>
</dbReference>
<dbReference type="Pfam" id="PF01425">
    <property type="entry name" value="Amidase"/>
    <property type="match status" value="1"/>
</dbReference>
<dbReference type="EC" id="3.5.1.54" evidence="3"/>
<dbReference type="InterPro" id="IPR014085">
    <property type="entry name" value="Allophanate_hydrolase"/>
</dbReference>
<evidence type="ECO:0000313" key="4">
    <source>
        <dbReference type="Proteomes" id="UP000652760"/>
    </source>
</evidence>
<evidence type="ECO:0000259" key="1">
    <source>
        <dbReference type="Pfam" id="PF01425"/>
    </source>
</evidence>
<dbReference type="RefSeq" id="WP_200199003.1">
    <property type="nucleotide sequence ID" value="NZ_JAENHM010000084.1"/>
</dbReference>
<dbReference type="Gene3D" id="3.10.490.10">
    <property type="entry name" value="Gamma-glutamyl cyclotransferase-like"/>
    <property type="match status" value="1"/>
</dbReference>
<dbReference type="PANTHER" id="PTHR11895">
    <property type="entry name" value="TRANSAMIDASE"/>
    <property type="match status" value="1"/>
</dbReference>
<dbReference type="SUPFAM" id="SSF75304">
    <property type="entry name" value="Amidase signature (AS) enzymes"/>
    <property type="match status" value="1"/>
</dbReference>
<feature type="domain" description="Amidase" evidence="1">
    <location>
        <begin position="29"/>
        <end position="441"/>
    </location>
</feature>
<dbReference type="PANTHER" id="PTHR11895:SF169">
    <property type="entry name" value="GLUTAMYL-TRNA(GLN) AMIDOTRANSFERASE"/>
    <property type="match status" value="1"/>
</dbReference>
<name>A0ABS1FFI0_9PROT</name>
<feature type="domain" description="Allophanate hydrolase C-terminal" evidence="2">
    <location>
        <begin position="478"/>
        <end position="601"/>
    </location>
</feature>
<keyword evidence="4" id="KW-1185">Reference proteome</keyword>
<sequence length="602" mass="62429">MINLEIAALSAAYADGSLTPEAMLDEVYARIAARGERPVWIHLLQRADAGRQLEAASARKAAGAALPLFGIPFAVKDNIDVAGLPTTAGCPDFAFVADRSATVVQRLVEAGAILIGKTNLDQFATGLVGTRSPYGACSSVFDERYVSGGSSAGSGVAVGAGLVSFALGTDTAGSGRVPAAFNNIVGLKPTKGLVSTSGVLPACRTQDVVSIFAGTAGDALAVLRVAGTYDETDPYSRKGSPTAAQPAAWPLGFRFGVPADGLEFFGDEAAASLFQSAVDRLTALGGTAVEVDFAPFRDAAQLLYSGPWVAERLAAIRDFAETRPDSIHPVVRGIVLGAAKIGAADAFAGFYKLAELTRRAEAEWAKMDALLLPTTGTTYTIEDLLADPVRLNSNLGLYTNFVNLMDLSAIAVPAGFRGSGPKQGLPFGVTLIGRAFADGALATLADRFHRAQALPIGATGQLPEGPALEVDAPAPGTVRLAVVGAHLTGQPLNHQLTARQARLVRRTRTAPGYRLYALAGTSPAKPGLVRDPDGAGGIELELWELTEAAFGSFVAEVPPPMAIGTVTLEDGGTVKSFLCEPIALTGAEDITGFGGWRRWLAR</sequence>
<reference evidence="4" key="1">
    <citation type="submission" date="2021-01" db="EMBL/GenBank/DDBJ databases">
        <title>Genome public.</title>
        <authorList>
            <person name="Liu C."/>
            <person name="Sun Q."/>
        </authorList>
    </citation>
    <scope>NUCLEOTIDE SEQUENCE [LARGE SCALE GENOMIC DNA]</scope>
    <source>
        <strain evidence="4">YIM B02556</strain>
    </source>
</reference>
<dbReference type="Gene3D" id="1.20.58.1700">
    <property type="match status" value="1"/>
</dbReference>
<dbReference type="InterPro" id="IPR023631">
    <property type="entry name" value="Amidase_dom"/>
</dbReference>
<dbReference type="Proteomes" id="UP000652760">
    <property type="component" value="Unassembled WGS sequence"/>
</dbReference>
<organism evidence="3 4">
    <name type="scientific">Azospirillum endophyticum</name>
    <dbReference type="NCBI Taxonomy" id="2800326"/>
    <lineage>
        <taxon>Bacteria</taxon>
        <taxon>Pseudomonadati</taxon>
        <taxon>Pseudomonadota</taxon>
        <taxon>Alphaproteobacteria</taxon>
        <taxon>Rhodospirillales</taxon>
        <taxon>Azospirillaceae</taxon>
        <taxon>Azospirillum</taxon>
    </lineage>
</organism>
<gene>
    <name evidence="3" type="primary">atzF</name>
    <name evidence="3" type="ORF">JHL17_32810</name>
</gene>
<evidence type="ECO:0000259" key="2">
    <source>
        <dbReference type="Pfam" id="PF21986"/>
    </source>
</evidence>
<proteinExistence type="predicted"/>
<dbReference type="NCBIfam" id="TIGR02713">
    <property type="entry name" value="allophanate_hyd"/>
    <property type="match status" value="1"/>
</dbReference>
<dbReference type="InterPro" id="IPR053844">
    <property type="entry name" value="AH_C"/>
</dbReference>
<dbReference type="GO" id="GO:0004039">
    <property type="term" value="F:allophanate hydrolase activity"/>
    <property type="evidence" value="ECO:0007669"/>
    <property type="project" value="UniProtKB-EC"/>
</dbReference>
<dbReference type="InterPro" id="IPR036928">
    <property type="entry name" value="AS_sf"/>
</dbReference>
<comment type="caution">
    <text evidence="3">The sequence shown here is derived from an EMBL/GenBank/DDBJ whole genome shotgun (WGS) entry which is preliminary data.</text>
</comment>
<evidence type="ECO:0000313" key="3">
    <source>
        <dbReference type="EMBL" id="MBK1842188.1"/>
    </source>
</evidence>
<protein>
    <submittedName>
        <fullName evidence="3">Allophanate hydrolase</fullName>
        <ecNumber evidence="3">3.5.1.54</ecNumber>
    </submittedName>
</protein>